<dbReference type="OrthoDB" id="9804124at2"/>
<feature type="domain" description="PASTA" evidence="1">
    <location>
        <begin position="95"/>
        <end position="150"/>
    </location>
</feature>
<comment type="caution">
    <text evidence="2">The sequence shown here is derived from an EMBL/GenBank/DDBJ whole genome shotgun (WGS) entry which is preliminary data.</text>
</comment>
<dbReference type="Pfam" id="PF03793">
    <property type="entry name" value="PASTA"/>
    <property type="match status" value="1"/>
</dbReference>
<dbReference type="Proteomes" id="UP000016496">
    <property type="component" value="Unassembled WGS sequence"/>
</dbReference>
<evidence type="ECO:0000313" key="2">
    <source>
        <dbReference type="EMBL" id="ERI80779.1"/>
    </source>
</evidence>
<evidence type="ECO:0000259" key="1">
    <source>
        <dbReference type="PROSITE" id="PS51178"/>
    </source>
</evidence>
<dbReference type="SUPFAM" id="SSF54184">
    <property type="entry name" value="Penicillin-binding protein 2x (pbp-2x), c-terminal domain"/>
    <property type="match status" value="1"/>
</dbReference>
<sequence>PGLPASGGLMAGSVFSKIAERVYAKDLRLPLAYAIDTNAVVIPDVKVGEMKETRRVLEELKIKTQGKIDESGKKIWGSAHAAPQAVVLESRSMMQKFVPSVIGMGAKDAVYLLESKGLKVRLVGVGKVKNQSIANGTTAVKGQTITLTLN</sequence>
<proteinExistence type="predicted"/>
<protein>
    <submittedName>
        <fullName evidence="2">PASTA domain protein</fullName>
    </submittedName>
</protein>
<accession>U2BRK4</accession>
<dbReference type="PROSITE" id="PS51178">
    <property type="entry name" value="PASTA"/>
    <property type="match status" value="1"/>
</dbReference>
<dbReference type="EMBL" id="AWSV01000183">
    <property type="protein sequence ID" value="ERI80779.1"/>
    <property type="molecule type" value="Genomic_DNA"/>
</dbReference>
<organism evidence="2 3">
    <name type="scientific">Bacteroides pyogenes F0041</name>
    <dbReference type="NCBI Taxonomy" id="1321819"/>
    <lineage>
        <taxon>Bacteria</taxon>
        <taxon>Pseudomonadati</taxon>
        <taxon>Bacteroidota</taxon>
        <taxon>Bacteroidia</taxon>
        <taxon>Bacteroidales</taxon>
        <taxon>Bacteroidaceae</taxon>
        <taxon>Bacteroides</taxon>
    </lineage>
</organism>
<dbReference type="InterPro" id="IPR005543">
    <property type="entry name" value="PASTA_dom"/>
</dbReference>
<dbReference type="RefSeq" id="WP_021647387.1">
    <property type="nucleotide sequence ID" value="NZ_KE993171.1"/>
</dbReference>
<dbReference type="CDD" id="cd06575">
    <property type="entry name" value="PASTA_Pbp2x-like_2"/>
    <property type="match status" value="1"/>
</dbReference>
<dbReference type="PATRIC" id="fig|1321819.3.peg.3303"/>
<feature type="non-terminal residue" evidence="2">
    <location>
        <position position="1"/>
    </location>
</feature>
<dbReference type="AlphaFoldDB" id="U2BRK4"/>
<gene>
    <name evidence="2" type="ORF">HMPREF1981_03582</name>
</gene>
<dbReference type="SMART" id="SM00740">
    <property type="entry name" value="PASTA"/>
    <property type="match status" value="1"/>
</dbReference>
<name>U2BRK4_9BACE</name>
<dbReference type="Gene3D" id="3.30.10.20">
    <property type="match status" value="1"/>
</dbReference>
<reference evidence="2 3" key="1">
    <citation type="submission" date="2013-08" db="EMBL/GenBank/DDBJ databases">
        <authorList>
            <person name="Weinstock G."/>
            <person name="Sodergren E."/>
            <person name="Wylie T."/>
            <person name="Fulton L."/>
            <person name="Fulton R."/>
            <person name="Fronick C."/>
            <person name="O'Laughlin M."/>
            <person name="Godfrey J."/>
            <person name="Miner T."/>
            <person name="Herter B."/>
            <person name="Appelbaum E."/>
            <person name="Cordes M."/>
            <person name="Lek S."/>
            <person name="Wollam A."/>
            <person name="Pepin K.H."/>
            <person name="Palsikar V.B."/>
            <person name="Mitreva M."/>
            <person name="Wilson R.K."/>
        </authorList>
    </citation>
    <scope>NUCLEOTIDE SEQUENCE [LARGE SCALE GENOMIC DNA]</scope>
    <source>
        <strain evidence="2 3">F0041</strain>
    </source>
</reference>
<evidence type="ECO:0000313" key="3">
    <source>
        <dbReference type="Proteomes" id="UP000016496"/>
    </source>
</evidence>
<dbReference type="HOGENOM" id="CLU_1735213_0_0_10"/>